<gene>
    <name evidence="1" type="ORF">QEG54_001791</name>
</gene>
<sequence length="523" mass="57909">MLKKLTGAIRSLLNPATDEAITVNEAAMTQPEARARRASVRQPSPGISVASTLSPARLAGVLRNVTQGNVTDYFILAEEMEERDLHYASVLRTRKLTVASITPSVEAASDDERDVMLADAVRNLMEQPQIPELLFDLLDGLGKGVGVCEILWSTRDGWMPYDYEWVDPRFLKPDSDTLREFRLLTDDQPVSGIPLSPGKYVLHYPRLKSGLPLRNGLARLVAVMYMLKSFTVRDWWAFAEKFGIPIVIGKYGANASQEQIQTLIDAIASIASDAGCAIPQSMQLEMQETASRNNGGALFKEMAEWCDAQTSKAVLGQTMTTDDGSSRAQADVHDRVRMDIAKWDARQLENTLNEFLVRPFIQFNYGPQERYPLVRLPISEPEDLKAFVDALIPLIDRGLRVQESEVRDKFGLAEPEKDANVLAPANSFTAFSPAPALNREQLALNRAQDDEIDAMVSEALSDWEQTGQAFTSPVLQLAQSVGSFDEFLSRLPDLQKTLEPSAFVEQLAQLSFKARALGDANDG</sequence>
<dbReference type="InterPro" id="IPR009279">
    <property type="entry name" value="Portal_Mu"/>
</dbReference>
<comment type="caution">
    <text evidence="1">The sequence shown here is derived from an EMBL/GenBank/DDBJ whole genome shotgun (WGS) entry which is preliminary data.</text>
</comment>
<name>A0AAI9DJR6_PLUGE</name>
<accession>A0AAI9DJR6</accession>
<evidence type="ECO:0000313" key="1">
    <source>
        <dbReference type="EMBL" id="EML1471081.1"/>
    </source>
</evidence>
<dbReference type="Pfam" id="PF06074">
    <property type="entry name" value="Portal_Mu"/>
    <property type="match status" value="1"/>
</dbReference>
<dbReference type="EMBL" id="ABLOKC030000007">
    <property type="protein sequence ID" value="EML1471081.1"/>
    <property type="molecule type" value="Genomic_DNA"/>
</dbReference>
<proteinExistence type="predicted"/>
<dbReference type="AlphaFoldDB" id="A0AAI9DJR6"/>
<protein>
    <submittedName>
        <fullName evidence="1">DUF935 domain-containing protein</fullName>
    </submittedName>
</protein>
<reference evidence="1" key="1">
    <citation type="submission" date="2024-02" db="EMBL/GenBank/DDBJ databases">
        <authorList>
            <consortium name="Clinical and Environmental Microbiology Branch: Whole genome sequencing antimicrobial resistance pathogens in the healthcare setting"/>
        </authorList>
    </citation>
    <scope>NUCLEOTIDE SEQUENCE</scope>
    <source>
        <strain evidence="1">2021DK-00143</strain>
    </source>
</reference>
<organism evidence="1">
    <name type="scientific">Pluralibacter gergoviae</name>
    <name type="common">Enterobacter gergoviae</name>
    <dbReference type="NCBI Taxonomy" id="61647"/>
    <lineage>
        <taxon>Bacteria</taxon>
        <taxon>Pseudomonadati</taxon>
        <taxon>Pseudomonadota</taxon>
        <taxon>Gammaproteobacteria</taxon>
        <taxon>Enterobacterales</taxon>
        <taxon>Enterobacteriaceae</taxon>
        <taxon>Pluralibacter</taxon>
    </lineage>
</organism>